<accession>A0A9Q8SLH9</accession>
<protein>
    <submittedName>
        <fullName evidence="1">Uncharacterized protein</fullName>
    </submittedName>
</protein>
<sequence length="108" mass="11764">MPRPLTLTLTLTRTLSEKGLKLPEYMPVVPTSPIATSGLAQLYSSSHPVDRVEFISTFEPATAKFRGELPSITDIAPSPARHRHRQLYSSAVAPPAAIIAEPSTPCRR</sequence>
<dbReference type="EMBL" id="CP019475">
    <property type="protein sequence ID" value="UQC79594.1"/>
    <property type="molecule type" value="Genomic_DNA"/>
</dbReference>
<evidence type="ECO:0000313" key="1">
    <source>
        <dbReference type="EMBL" id="UQC79594.1"/>
    </source>
</evidence>
<name>A0A9Q8SLH9_9PEZI</name>
<organism evidence="1 2">
    <name type="scientific">Colletotrichum lupini</name>
    <dbReference type="NCBI Taxonomy" id="145971"/>
    <lineage>
        <taxon>Eukaryota</taxon>
        <taxon>Fungi</taxon>
        <taxon>Dikarya</taxon>
        <taxon>Ascomycota</taxon>
        <taxon>Pezizomycotina</taxon>
        <taxon>Sordariomycetes</taxon>
        <taxon>Hypocreomycetidae</taxon>
        <taxon>Glomerellales</taxon>
        <taxon>Glomerellaceae</taxon>
        <taxon>Colletotrichum</taxon>
        <taxon>Colletotrichum acutatum species complex</taxon>
    </lineage>
</organism>
<dbReference type="AlphaFoldDB" id="A0A9Q8SLH9"/>
<dbReference type="Proteomes" id="UP000830671">
    <property type="component" value="Chromosome 3"/>
</dbReference>
<proteinExistence type="predicted"/>
<reference evidence="1" key="1">
    <citation type="journal article" date="2021" name="Mol. Plant Microbe Interact.">
        <title>Complete Genome Sequence of the Plant-Pathogenic Fungus Colletotrichum lupini.</title>
        <authorList>
            <person name="Baroncelli R."/>
            <person name="Pensec F."/>
            <person name="Da Lio D."/>
            <person name="Boufleur T."/>
            <person name="Vicente I."/>
            <person name="Sarrocco S."/>
            <person name="Picot A."/>
            <person name="Baraldi E."/>
            <person name="Sukno S."/>
            <person name="Thon M."/>
            <person name="Le Floch G."/>
        </authorList>
    </citation>
    <scope>NUCLEOTIDE SEQUENCE</scope>
    <source>
        <strain evidence="1">IMI 504893</strain>
    </source>
</reference>
<gene>
    <name evidence="1" type="ORF">CLUP02_05074</name>
</gene>
<evidence type="ECO:0000313" key="2">
    <source>
        <dbReference type="Proteomes" id="UP000830671"/>
    </source>
</evidence>
<dbReference type="GeneID" id="73339093"/>
<keyword evidence="2" id="KW-1185">Reference proteome</keyword>
<dbReference type="RefSeq" id="XP_049141226.1">
    <property type="nucleotide sequence ID" value="XM_049284083.1"/>
</dbReference>
<dbReference type="KEGG" id="clup:CLUP02_05074"/>